<feature type="region of interest" description="Disordered" evidence="1">
    <location>
        <begin position="1"/>
        <end position="84"/>
    </location>
</feature>
<keyword evidence="3" id="KW-1185">Reference proteome</keyword>
<feature type="compositionally biased region" description="Polar residues" evidence="1">
    <location>
        <begin position="785"/>
        <end position="794"/>
    </location>
</feature>
<reference evidence="2 3" key="1">
    <citation type="journal article" date="2017" name="Genome Announc.">
        <title>Genome sequence of the saprophytic ascomycete Epicoccum nigrum ICMP 19927 strain isolated from New Zealand.</title>
        <authorList>
            <person name="Fokin M."/>
            <person name="Fleetwood D."/>
            <person name="Weir B.S."/>
            <person name="Villas-Boas S.G."/>
        </authorList>
    </citation>
    <scope>NUCLEOTIDE SEQUENCE [LARGE SCALE GENOMIC DNA]</scope>
    <source>
        <strain evidence="2 3">ICMP 19927</strain>
    </source>
</reference>
<evidence type="ECO:0000313" key="3">
    <source>
        <dbReference type="Proteomes" id="UP000193240"/>
    </source>
</evidence>
<dbReference type="AlphaFoldDB" id="A0A1Y2MD68"/>
<feature type="region of interest" description="Disordered" evidence="1">
    <location>
        <begin position="436"/>
        <end position="490"/>
    </location>
</feature>
<accession>A0A1Y2MD68</accession>
<feature type="compositionally biased region" description="Low complexity" evidence="1">
    <location>
        <begin position="744"/>
        <end position="759"/>
    </location>
</feature>
<dbReference type="EMBL" id="KZ107838">
    <property type="protein sequence ID" value="OSS53911.1"/>
    <property type="molecule type" value="Genomic_DNA"/>
</dbReference>
<name>A0A1Y2MD68_EPING</name>
<protein>
    <recommendedName>
        <fullName evidence="4">Myb-like domain-containing protein</fullName>
    </recommendedName>
</protein>
<feature type="compositionally biased region" description="Basic residues" evidence="1">
    <location>
        <begin position="455"/>
        <end position="470"/>
    </location>
</feature>
<feature type="region of interest" description="Disordered" evidence="1">
    <location>
        <begin position="801"/>
        <end position="820"/>
    </location>
</feature>
<dbReference type="Proteomes" id="UP000193240">
    <property type="component" value="Unassembled WGS sequence"/>
</dbReference>
<dbReference type="InParanoid" id="A0A1Y2MD68"/>
<sequence length="910" mass="101031">MADVRRAASRRKTPTPQPEKPPARPLRQLRSQSRDIEPIPELQKPTRRSARQGSVDSIASERDDDGMKSRKQKRKPAKEAVGDLTAVEEADTEIAFDKAPATPQRIDIPLPMEQQTFRSPGAISQMSGTTAISSFSMIEAEFLEPKYMLKHMHKLHDSAQEFLDHIVPDAGSVQGDENNMRELLKPDSDFVEEYHDFDDQLKVHLKHFKAEESNYINVRAVHRALFGSYNDIGAVQSGINPVLCLANILVLAKQMIVSNRSEKGVLDRLRQLDNFFPVPFVHSLVKQGSTTAVGDSALLEETFSLALELRTQLAVLSLEQSSSDADFEPQEALDAIFHDGDLLRGWNIAALSSEDNSLPQDLKEKIIGRYNLLREFLFTDSQGGDLVDLEGLSSQFPWEATVLEVLGWVRQRRNELSASIDTIGGPAAILANIKQARAAPHPAPEEARPAPRDSPRKKRLSFGRQRRRSSRKFDPNAPIDPRTISALKTKERDSGVFFNPKEAPSQDVFVQVAEEEEDLAQQAVVEKPVAEDLAQQAVVEQPEAEEETVDPGAGRLLDEQIERVQNENQKAAPAEEEQPQGDATLVAEDSDFADIETIAPSGPPKSTQETLAALKLVQPSGKENRKGARFVDRQPNAVRVEFGDGWNSSQPTPGPSTRVLDKGKQRADPPPSVSRKHAREEEDDDDEEHYQTLDRSAQVQERRQKAPVSKKPRVEPPSSAPPSHQPVRVTQTSASAEEGQLRLAPSHQRAPPSARRAPPVVEEDDSTSSAEAQAPEATEPAPPRSNFQAQSQLARENGASALRTIRTTNVNRGRQAARQSRRTWDLEQEEAFIEYMRVCDGSYAAIKKYDQGEEGYDKLGDFTQVNLKDKARSMAIVMIKSGTGLLDGFQDIVKPDSDIGQRLRDQGFTW</sequence>
<organism evidence="2 3">
    <name type="scientific">Epicoccum nigrum</name>
    <name type="common">Soil fungus</name>
    <name type="synonym">Epicoccum purpurascens</name>
    <dbReference type="NCBI Taxonomy" id="105696"/>
    <lineage>
        <taxon>Eukaryota</taxon>
        <taxon>Fungi</taxon>
        <taxon>Dikarya</taxon>
        <taxon>Ascomycota</taxon>
        <taxon>Pezizomycotina</taxon>
        <taxon>Dothideomycetes</taxon>
        <taxon>Pleosporomycetidae</taxon>
        <taxon>Pleosporales</taxon>
        <taxon>Pleosporineae</taxon>
        <taxon>Didymellaceae</taxon>
        <taxon>Epicoccum</taxon>
    </lineage>
</organism>
<evidence type="ECO:0000256" key="1">
    <source>
        <dbReference type="SAM" id="MobiDB-lite"/>
    </source>
</evidence>
<feature type="compositionally biased region" description="Pro residues" evidence="1">
    <location>
        <begin position="15"/>
        <end position="24"/>
    </location>
</feature>
<feature type="compositionally biased region" description="Basic and acidic residues" evidence="1">
    <location>
        <begin position="622"/>
        <end position="632"/>
    </location>
</feature>
<dbReference type="STRING" id="105696.A0A1Y2MD68"/>
<feature type="compositionally biased region" description="Low complexity" evidence="1">
    <location>
        <begin position="767"/>
        <end position="779"/>
    </location>
</feature>
<feature type="compositionally biased region" description="Basic and acidic residues" evidence="1">
    <location>
        <begin position="59"/>
        <end position="68"/>
    </location>
</feature>
<evidence type="ECO:0000313" key="2">
    <source>
        <dbReference type="EMBL" id="OSS53911.1"/>
    </source>
</evidence>
<feature type="compositionally biased region" description="Basic and acidic residues" evidence="1">
    <location>
        <begin position="443"/>
        <end position="454"/>
    </location>
</feature>
<gene>
    <name evidence="2" type="ORF">B5807_00598</name>
</gene>
<feature type="region of interest" description="Disordered" evidence="1">
    <location>
        <begin position="564"/>
        <end position="794"/>
    </location>
</feature>
<proteinExistence type="predicted"/>
<dbReference type="OMA" id="KANCARF"/>
<evidence type="ECO:0008006" key="4">
    <source>
        <dbReference type="Google" id="ProtNLM"/>
    </source>
</evidence>